<dbReference type="GO" id="GO:0016746">
    <property type="term" value="F:acyltransferase activity"/>
    <property type="evidence" value="ECO:0007669"/>
    <property type="project" value="UniProtKB-KW"/>
</dbReference>
<dbReference type="Gene3D" id="2.160.10.10">
    <property type="entry name" value="Hexapeptide repeat proteins"/>
    <property type="match status" value="1"/>
</dbReference>
<proteinExistence type="inferred from homology"/>
<dbReference type="Gene3D" id="3.40.50.20">
    <property type="match status" value="1"/>
</dbReference>
<dbReference type="STRING" id="1048983.EL17_10885"/>
<dbReference type="Pfam" id="PF17836">
    <property type="entry name" value="PglD_N"/>
    <property type="match status" value="1"/>
</dbReference>
<dbReference type="InterPro" id="IPR001451">
    <property type="entry name" value="Hexapep"/>
</dbReference>
<dbReference type="RefSeq" id="WP_035074175.1">
    <property type="nucleotide sequence ID" value="NZ_JMIH01000019.1"/>
</dbReference>
<accession>A0A074KXQ5</accession>
<keyword evidence="4" id="KW-0012">Acyltransferase</keyword>
<sequence>MEKPVIIFGAKGIARPALEIFNSNEVVVYGFLDEDEQLHGTEINVVSVLGNPEDDGFLKLIGQKCEAFVAIDDNKYRQFIVKMLNDRRKTQPINAIHKEAYISTDAELGHGNFINAKVNIGTGVKIGSHGIFHSGATIDHQAELEDFVQIGAGTIINSSVKIGKGAFIGSGAVIVSGVTIGKNARIGAGSIVIADVAEEDTVFGNPAASIKK</sequence>
<gene>
    <name evidence="6" type="ORF">EL17_10885</name>
</gene>
<dbReference type="AlphaFoldDB" id="A0A074KXQ5"/>
<organism evidence="6 7">
    <name type="scientific">Anditalea andensis</name>
    <dbReference type="NCBI Taxonomy" id="1048983"/>
    <lineage>
        <taxon>Bacteria</taxon>
        <taxon>Pseudomonadati</taxon>
        <taxon>Bacteroidota</taxon>
        <taxon>Cytophagia</taxon>
        <taxon>Cytophagales</taxon>
        <taxon>Cytophagaceae</taxon>
        <taxon>Anditalea</taxon>
    </lineage>
</organism>
<dbReference type="PROSITE" id="PS00101">
    <property type="entry name" value="HEXAPEP_TRANSFERASES"/>
    <property type="match status" value="1"/>
</dbReference>
<reference evidence="6 7" key="1">
    <citation type="submission" date="2014-04" db="EMBL/GenBank/DDBJ databases">
        <title>Characterization and application of a salt tolerant electro-active bacterium.</title>
        <authorList>
            <person name="Yang L."/>
            <person name="Wei S."/>
            <person name="Tay Q.X.M."/>
        </authorList>
    </citation>
    <scope>NUCLEOTIDE SEQUENCE [LARGE SCALE GENOMIC DNA]</scope>
    <source>
        <strain evidence="6 7">LY1</strain>
    </source>
</reference>
<name>A0A074KXQ5_9BACT</name>
<evidence type="ECO:0000259" key="5">
    <source>
        <dbReference type="Pfam" id="PF17836"/>
    </source>
</evidence>
<dbReference type="InterPro" id="IPR041561">
    <property type="entry name" value="PglD_N"/>
</dbReference>
<dbReference type="EMBL" id="JMIH01000019">
    <property type="protein sequence ID" value="KEO73724.1"/>
    <property type="molecule type" value="Genomic_DNA"/>
</dbReference>
<dbReference type="InterPro" id="IPR020019">
    <property type="entry name" value="AcTrfase_PglD-like"/>
</dbReference>
<dbReference type="SUPFAM" id="SSF51161">
    <property type="entry name" value="Trimeric LpxA-like enzymes"/>
    <property type="match status" value="1"/>
</dbReference>
<dbReference type="NCBIfam" id="TIGR03570">
    <property type="entry name" value="NeuD_NnaD"/>
    <property type="match status" value="1"/>
</dbReference>
<dbReference type="InterPro" id="IPR018357">
    <property type="entry name" value="Hexapep_transf_CS"/>
</dbReference>
<feature type="domain" description="PglD N-terminal" evidence="5">
    <location>
        <begin position="5"/>
        <end position="84"/>
    </location>
</feature>
<evidence type="ECO:0000256" key="1">
    <source>
        <dbReference type="ARBA" id="ARBA00007274"/>
    </source>
</evidence>
<comment type="similarity">
    <text evidence="1">Belongs to the transferase hexapeptide repeat family.</text>
</comment>
<comment type="caution">
    <text evidence="6">The sequence shown here is derived from an EMBL/GenBank/DDBJ whole genome shotgun (WGS) entry which is preliminary data.</text>
</comment>
<keyword evidence="2 6" id="KW-0808">Transferase</keyword>
<dbReference type="PANTHER" id="PTHR43300:SF7">
    <property type="entry name" value="UDP-N-ACETYLBACILLOSAMINE N-ACETYLTRANSFERASE"/>
    <property type="match status" value="1"/>
</dbReference>
<evidence type="ECO:0000313" key="7">
    <source>
        <dbReference type="Proteomes" id="UP000027821"/>
    </source>
</evidence>
<keyword evidence="7" id="KW-1185">Reference proteome</keyword>
<dbReference type="CDD" id="cd03360">
    <property type="entry name" value="LbH_AT_putative"/>
    <property type="match status" value="1"/>
</dbReference>
<dbReference type="eggNOG" id="COG0110">
    <property type="taxonomic scope" value="Bacteria"/>
</dbReference>
<dbReference type="Pfam" id="PF00132">
    <property type="entry name" value="Hexapep"/>
    <property type="match status" value="1"/>
</dbReference>
<dbReference type="OrthoDB" id="9794407at2"/>
<dbReference type="InterPro" id="IPR050179">
    <property type="entry name" value="Trans_hexapeptide_repeat"/>
</dbReference>
<evidence type="ECO:0000313" key="6">
    <source>
        <dbReference type="EMBL" id="KEO73724.1"/>
    </source>
</evidence>
<dbReference type="PANTHER" id="PTHR43300">
    <property type="entry name" value="ACETYLTRANSFERASE"/>
    <property type="match status" value="1"/>
</dbReference>
<dbReference type="InterPro" id="IPR011004">
    <property type="entry name" value="Trimer_LpxA-like_sf"/>
</dbReference>
<keyword evidence="3" id="KW-0677">Repeat</keyword>
<evidence type="ECO:0000256" key="3">
    <source>
        <dbReference type="ARBA" id="ARBA00022737"/>
    </source>
</evidence>
<protein>
    <submittedName>
        <fullName evidence="6">Acetyltransferase</fullName>
    </submittedName>
</protein>
<evidence type="ECO:0000256" key="2">
    <source>
        <dbReference type="ARBA" id="ARBA00022679"/>
    </source>
</evidence>
<evidence type="ECO:0000256" key="4">
    <source>
        <dbReference type="ARBA" id="ARBA00023315"/>
    </source>
</evidence>
<dbReference type="Proteomes" id="UP000027821">
    <property type="component" value="Unassembled WGS sequence"/>
</dbReference>